<name>A0A1V0SJW4_9VIRU</name>
<reference evidence="1" key="1">
    <citation type="journal article" date="2017" name="Science">
        <title>Giant viruses with an expanded complement of translation system components.</title>
        <authorList>
            <person name="Schulz F."/>
            <person name="Yutin N."/>
            <person name="Ivanova N.N."/>
            <person name="Ortega D.R."/>
            <person name="Lee T.K."/>
            <person name="Vierheilig J."/>
            <person name="Daims H."/>
            <person name="Horn M."/>
            <person name="Wagner M."/>
            <person name="Jensen G.J."/>
            <person name="Kyrpides N.C."/>
            <person name="Koonin E.V."/>
            <person name="Woyke T."/>
        </authorList>
    </citation>
    <scope>NUCLEOTIDE SEQUENCE</scope>
    <source>
        <strain evidence="1">KNV1</strain>
    </source>
</reference>
<organism evidence="1">
    <name type="scientific">Klosneuvirus KNV1</name>
    <dbReference type="NCBI Taxonomy" id="1977640"/>
    <lineage>
        <taxon>Viruses</taxon>
        <taxon>Varidnaviria</taxon>
        <taxon>Bamfordvirae</taxon>
        <taxon>Nucleocytoviricota</taxon>
        <taxon>Megaviricetes</taxon>
        <taxon>Imitervirales</taxon>
        <taxon>Mimiviridae</taxon>
        <taxon>Klosneuvirinae</taxon>
        <taxon>Klosneuvirus</taxon>
    </lineage>
</organism>
<gene>
    <name evidence="1" type="ORF">Klosneuvirus_3_160</name>
</gene>
<protein>
    <submittedName>
        <fullName evidence="1">Uncharacterized protein</fullName>
    </submittedName>
</protein>
<proteinExistence type="predicted"/>
<accession>A0A1V0SJW4</accession>
<sequence length="306" mass="35946">MASTPIGIFICLITGFYLYTLTDIVHNVQPKFPDPNVFKTTEPDQIKLWTDVKYLSNLVNQHNKYELEHGFVPPDKINQTKTKCHVPNNKTILKQWWMMNTFLKYYCESGQYRYLENDACSNNDTTVCTIVKSCVGKEYDSLYIASNFCYLAYPRADPSLKILNYGKEQWNNDTQKLERVLKVEVALPNGTKIPANDSRVMVLSYGDDFYGYNFKVLSGSDILFQYSNQSGYTPVHEELVDPTCTHLGGQRTWIYEKRRCGITMTWNWNNSIVNDTNVSWWMVRHPYYHNYWNHEFIEIVFDELDR</sequence>
<evidence type="ECO:0000313" key="1">
    <source>
        <dbReference type="EMBL" id="ARF12025.1"/>
    </source>
</evidence>
<dbReference type="EMBL" id="KY684110">
    <property type="protein sequence ID" value="ARF12025.1"/>
    <property type="molecule type" value="Genomic_DNA"/>
</dbReference>